<sequence>MNHSELDRTLR</sequence>
<keyword evidence="2" id="KW-1185">Reference proteome</keyword>
<evidence type="ECO:0000313" key="2">
    <source>
        <dbReference type="Proteomes" id="UP000032142"/>
    </source>
</evidence>
<accession>A0A0B0PXP8</accession>
<evidence type="ECO:0000313" key="1">
    <source>
        <dbReference type="EMBL" id="KHG29229.1"/>
    </source>
</evidence>
<protein>
    <submittedName>
        <fullName evidence="1">Uncharacterized protein</fullName>
    </submittedName>
</protein>
<dbReference type="Proteomes" id="UP000032142">
    <property type="component" value="Unassembled WGS sequence"/>
</dbReference>
<name>A0A0B0PXP8_GOSAR</name>
<organism evidence="1 2">
    <name type="scientific">Gossypium arboreum</name>
    <name type="common">Tree cotton</name>
    <name type="synonym">Gossypium nanking</name>
    <dbReference type="NCBI Taxonomy" id="29729"/>
    <lineage>
        <taxon>Eukaryota</taxon>
        <taxon>Viridiplantae</taxon>
        <taxon>Streptophyta</taxon>
        <taxon>Embryophyta</taxon>
        <taxon>Tracheophyta</taxon>
        <taxon>Spermatophyta</taxon>
        <taxon>Magnoliopsida</taxon>
        <taxon>eudicotyledons</taxon>
        <taxon>Gunneridae</taxon>
        <taxon>Pentapetalae</taxon>
        <taxon>rosids</taxon>
        <taxon>malvids</taxon>
        <taxon>Malvales</taxon>
        <taxon>Malvaceae</taxon>
        <taxon>Malvoideae</taxon>
        <taxon>Gossypium</taxon>
    </lineage>
</organism>
<proteinExistence type="predicted"/>
<reference evidence="2" key="1">
    <citation type="submission" date="2014-09" db="EMBL/GenBank/DDBJ databases">
        <authorList>
            <person name="Mudge J."/>
            <person name="Ramaraj T."/>
            <person name="Lindquist I.E."/>
            <person name="Bharti A.K."/>
            <person name="Sundararajan A."/>
            <person name="Cameron C.T."/>
            <person name="Woodward J.E."/>
            <person name="May G.D."/>
            <person name="Brubaker C."/>
            <person name="Broadhvest J."/>
            <person name="Wilkins T.A."/>
        </authorList>
    </citation>
    <scope>NUCLEOTIDE SEQUENCE</scope>
    <source>
        <strain evidence="2">cv. AKA8401</strain>
    </source>
</reference>
<dbReference type="EMBL" id="KN448666">
    <property type="protein sequence ID" value="KHG29229.1"/>
    <property type="molecule type" value="Genomic_DNA"/>
</dbReference>
<gene>
    <name evidence="1" type="ORF">F383_35735</name>
</gene>